<dbReference type="GO" id="GO:0043448">
    <property type="term" value="P:alkane catabolic process"/>
    <property type="evidence" value="ECO:0007669"/>
    <property type="project" value="TreeGrafter"/>
</dbReference>
<comment type="caution">
    <text evidence="3">The sequence shown here is derived from an EMBL/GenBank/DDBJ whole genome shotgun (WGS) entry which is preliminary data.</text>
</comment>
<dbReference type="EMBL" id="BHYL01000021">
    <property type="protein sequence ID" value="GCD18672.1"/>
    <property type="molecule type" value="Genomic_DNA"/>
</dbReference>
<evidence type="ECO:0000256" key="1">
    <source>
        <dbReference type="SAM" id="MobiDB-lite"/>
    </source>
</evidence>
<evidence type="ECO:0000256" key="2">
    <source>
        <dbReference type="SAM" id="SignalP"/>
    </source>
</evidence>
<evidence type="ECO:0000313" key="3">
    <source>
        <dbReference type="EMBL" id="GCD18672.1"/>
    </source>
</evidence>
<dbReference type="OrthoDB" id="597632at2"/>
<name>A0A401UVN3_9CELL</name>
<proteinExistence type="predicted"/>
<dbReference type="RefSeq" id="WP_124341226.1">
    <property type="nucleotide sequence ID" value="NZ_BHYL01000021.1"/>
</dbReference>
<organism evidence="3 4">
    <name type="scientific">Cellulomonas algicola</name>
    <dbReference type="NCBI Taxonomy" id="2071633"/>
    <lineage>
        <taxon>Bacteria</taxon>
        <taxon>Bacillati</taxon>
        <taxon>Actinomycetota</taxon>
        <taxon>Actinomycetes</taxon>
        <taxon>Micrococcales</taxon>
        <taxon>Cellulomonadaceae</taxon>
        <taxon>Cellulomonas</taxon>
    </lineage>
</organism>
<dbReference type="PANTHER" id="PTHR39335">
    <property type="entry name" value="BLL4220 PROTEIN"/>
    <property type="match status" value="1"/>
</dbReference>
<feature type="signal peptide" evidence="2">
    <location>
        <begin position="1"/>
        <end position="19"/>
    </location>
</feature>
<keyword evidence="2" id="KW-0732">Signal</keyword>
<feature type="region of interest" description="Disordered" evidence="1">
    <location>
        <begin position="23"/>
        <end position="53"/>
    </location>
</feature>
<protein>
    <submittedName>
        <fullName evidence="3">Lipoprotein</fullName>
    </submittedName>
</protein>
<dbReference type="PROSITE" id="PS51257">
    <property type="entry name" value="PROKAR_LIPOPROTEIN"/>
    <property type="match status" value="1"/>
</dbReference>
<dbReference type="Pfam" id="PF03640">
    <property type="entry name" value="Lipoprotein_15"/>
    <property type="match status" value="2"/>
</dbReference>
<dbReference type="AlphaFoldDB" id="A0A401UVN3"/>
<gene>
    <name evidence="3" type="ORF">CTKZ_02340</name>
</gene>
<dbReference type="Proteomes" id="UP000288246">
    <property type="component" value="Unassembled WGS sequence"/>
</dbReference>
<keyword evidence="3" id="KW-0449">Lipoprotein</keyword>
<reference evidence="3 4" key="1">
    <citation type="submission" date="2018-11" db="EMBL/GenBank/DDBJ databases">
        <title>Draft genome sequence of Cellulomonas takizawaensis strain TKZ-21.</title>
        <authorList>
            <person name="Yamamura H."/>
            <person name="Hayashi T."/>
            <person name="Hamada M."/>
            <person name="Serisawa Y."/>
            <person name="Matsuyama K."/>
            <person name="Nakagawa Y."/>
            <person name="Otoguro M."/>
            <person name="Yanagida F."/>
            <person name="Hayakawa M."/>
        </authorList>
    </citation>
    <scope>NUCLEOTIDE SEQUENCE [LARGE SCALE GENOMIC DNA]</scope>
    <source>
        <strain evidence="3 4">TKZ-21</strain>
    </source>
</reference>
<dbReference type="InterPro" id="IPR005297">
    <property type="entry name" value="Lipoprotein_repeat"/>
</dbReference>
<feature type="chain" id="PRO_5039367836" evidence="2">
    <location>
        <begin position="20"/>
        <end position="169"/>
    </location>
</feature>
<evidence type="ECO:0000313" key="4">
    <source>
        <dbReference type="Proteomes" id="UP000288246"/>
    </source>
</evidence>
<sequence>MRRSILLTTLGLVATATLVGCSGSGDDDTGAQTEATTDEMTESTPSDDGPAGAADLMTADTSLGSVVVDKDGMTVYYFLKDTPGSGTSACTGDCLTAWPPVYAESEDVVADGVTGEVGTIETPDGEYQVTIDGRPVYLFAQDEAPGDVNGQGVNQVWYAVAPDGSQVGP</sequence>
<keyword evidence="4" id="KW-1185">Reference proteome</keyword>
<dbReference type="PANTHER" id="PTHR39335:SF1">
    <property type="entry name" value="BLL4220 PROTEIN"/>
    <property type="match status" value="1"/>
</dbReference>
<accession>A0A401UVN3</accession>